<accession>A0ABX7NL41</accession>
<sequence>MKVTALKGPLRGVRIVREGSTPAWRQLHTQLSSLITAGRIGEGANLPSERDLAAALGVSRATVKRCYDELRRSMVLGGRGRSGSVVRSVRRVEPALGKLRGFTEEMRDMGLTASTEVEDRQVTTDRLMSSMFGRPSNALFLRLVRIRKGNGVPMTREVAWYDLTLAPALATCDCRGSVYAFLRKECGVSLRSAEQTVEAVLSSRVETRALGFTRPQPCLLFKRKTYDDRSRLVEYVEGTFRGDAYVYRVRLEM</sequence>
<dbReference type="PANTHER" id="PTHR44846">
    <property type="entry name" value="MANNOSYL-D-GLYCERATE TRANSPORT/METABOLISM SYSTEM REPRESSOR MNGR-RELATED"/>
    <property type="match status" value="1"/>
</dbReference>
<dbReference type="Gene3D" id="3.40.1410.10">
    <property type="entry name" value="Chorismate lyase-like"/>
    <property type="match status" value="1"/>
</dbReference>
<dbReference type="InterPro" id="IPR036388">
    <property type="entry name" value="WH-like_DNA-bd_sf"/>
</dbReference>
<dbReference type="SUPFAM" id="SSF64288">
    <property type="entry name" value="Chorismate lyase-like"/>
    <property type="match status" value="1"/>
</dbReference>
<dbReference type="EMBL" id="CP071090">
    <property type="protein sequence ID" value="QSQ19475.1"/>
    <property type="molecule type" value="Genomic_DNA"/>
</dbReference>
<dbReference type="InterPro" id="IPR028978">
    <property type="entry name" value="Chorismate_lyase_/UTRA_dom_sf"/>
</dbReference>
<dbReference type="InterPro" id="IPR000524">
    <property type="entry name" value="Tscrpt_reg_HTH_GntR"/>
</dbReference>
<dbReference type="PROSITE" id="PS50949">
    <property type="entry name" value="HTH_GNTR"/>
    <property type="match status" value="1"/>
</dbReference>
<evidence type="ECO:0000259" key="4">
    <source>
        <dbReference type="PROSITE" id="PS50949"/>
    </source>
</evidence>
<evidence type="ECO:0000256" key="3">
    <source>
        <dbReference type="ARBA" id="ARBA00023163"/>
    </source>
</evidence>
<evidence type="ECO:0000256" key="1">
    <source>
        <dbReference type="ARBA" id="ARBA00023015"/>
    </source>
</evidence>
<evidence type="ECO:0000313" key="6">
    <source>
        <dbReference type="Proteomes" id="UP000662747"/>
    </source>
</evidence>
<reference evidence="5 6" key="1">
    <citation type="submission" date="2021-02" db="EMBL/GenBank/DDBJ databases">
        <title>De Novo genome assembly of isolated myxobacteria.</title>
        <authorList>
            <person name="Stevens D.C."/>
        </authorList>
    </citation>
    <scope>NUCLEOTIDE SEQUENCE [LARGE SCALE GENOMIC DNA]</scope>
    <source>
        <strain evidence="6">SCPEA02</strain>
    </source>
</reference>
<dbReference type="CDD" id="cd07377">
    <property type="entry name" value="WHTH_GntR"/>
    <property type="match status" value="1"/>
</dbReference>
<dbReference type="Pfam" id="PF00392">
    <property type="entry name" value="GntR"/>
    <property type="match status" value="1"/>
</dbReference>
<dbReference type="RefSeq" id="WP_206721059.1">
    <property type="nucleotide sequence ID" value="NZ_CP071090.1"/>
</dbReference>
<dbReference type="Gene3D" id="1.10.10.10">
    <property type="entry name" value="Winged helix-like DNA-binding domain superfamily/Winged helix DNA-binding domain"/>
    <property type="match status" value="1"/>
</dbReference>
<dbReference type="InterPro" id="IPR011663">
    <property type="entry name" value="UTRA"/>
</dbReference>
<dbReference type="InterPro" id="IPR036390">
    <property type="entry name" value="WH_DNA-bd_sf"/>
</dbReference>
<dbReference type="Pfam" id="PF07702">
    <property type="entry name" value="UTRA"/>
    <property type="match status" value="1"/>
</dbReference>
<dbReference type="SUPFAM" id="SSF46785">
    <property type="entry name" value="Winged helix' DNA-binding domain"/>
    <property type="match status" value="1"/>
</dbReference>
<dbReference type="Proteomes" id="UP000662747">
    <property type="component" value="Chromosome"/>
</dbReference>
<keyword evidence="6" id="KW-1185">Reference proteome</keyword>
<keyword evidence="1" id="KW-0805">Transcription regulation</keyword>
<protein>
    <submittedName>
        <fullName evidence="5">GntR family transcriptional regulator</fullName>
    </submittedName>
</protein>
<feature type="domain" description="HTH gntR-type" evidence="4">
    <location>
        <begin position="21"/>
        <end position="89"/>
    </location>
</feature>
<evidence type="ECO:0000313" key="5">
    <source>
        <dbReference type="EMBL" id="QSQ19475.1"/>
    </source>
</evidence>
<organism evidence="5 6">
    <name type="scientific">Pyxidicoccus parkwayensis</name>
    <dbReference type="NCBI Taxonomy" id="2813578"/>
    <lineage>
        <taxon>Bacteria</taxon>
        <taxon>Pseudomonadati</taxon>
        <taxon>Myxococcota</taxon>
        <taxon>Myxococcia</taxon>
        <taxon>Myxococcales</taxon>
        <taxon>Cystobacterineae</taxon>
        <taxon>Myxococcaceae</taxon>
        <taxon>Pyxidicoccus</taxon>
    </lineage>
</organism>
<gene>
    <name evidence="5" type="ORF">JY651_29665</name>
</gene>
<keyword evidence="2" id="KW-0238">DNA-binding</keyword>
<dbReference type="SMART" id="SM00866">
    <property type="entry name" value="UTRA"/>
    <property type="match status" value="1"/>
</dbReference>
<proteinExistence type="predicted"/>
<keyword evidence="3" id="KW-0804">Transcription</keyword>
<dbReference type="PANTHER" id="PTHR44846:SF1">
    <property type="entry name" value="MANNOSYL-D-GLYCERATE TRANSPORT_METABOLISM SYSTEM REPRESSOR MNGR-RELATED"/>
    <property type="match status" value="1"/>
</dbReference>
<dbReference type="SMART" id="SM00345">
    <property type="entry name" value="HTH_GNTR"/>
    <property type="match status" value="1"/>
</dbReference>
<evidence type="ECO:0000256" key="2">
    <source>
        <dbReference type="ARBA" id="ARBA00023125"/>
    </source>
</evidence>
<dbReference type="InterPro" id="IPR050679">
    <property type="entry name" value="Bact_HTH_transcr_reg"/>
</dbReference>
<name>A0ABX7NL41_9BACT</name>
<dbReference type="PRINTS" id="PR00035">
    <property type="entry name" value="HTHGNTR"/>
</dbReference>